<feature type="non-terminal residue" evidence="1">
    <location>
        <position position="1"/>
    </location>
</feature>
<name>A0A815TJT8_9BILA</name>
<proteinExistence type="predicted"/>
<dbReference type="AlphaFoldDB" id="A0A815TJT8"/>
<dbReference type="Proteomes" id="UP000663882">
    <property type="component" value="Unassembled WGS sequence"/>
</dbReference>
<dbReference type="EMBL" id="CAJNOO010012134">
    <property type="protein sequence ID" value="CAF1506456.1"/>
    <property type="molecule type" value="Genomic_DNA"/>
</dbReference>
<protein>
    <submittedName>
        <fullName evidence="1">Uncharacterized protein</fullName>
    </submittedName>
</protein>
<gene>
    <name evidence="1" type="ORF">RFH988_LOCUS38940</name>
</gene>
<comment type="caution">
    <text evidence="1">The sequence shown here is derived from an EMBL/GenBank/DDBJ whole genome shotgun (WGS) entry which is preliminary data.</text>
</comment>
<reference evidence="1" key="1">
    <citation type="submission" date="2021-02" db="EMBL/GenBank/DDBJ databases">
        <authorList>
            <person name="Nowell W R."/>
        </authorList>
    </citation>
    <scope>NUCLEOTIDE SEQUENCE</scope>
</reference>
<evidence type="ECO:0000313" key="2">
    <source>
        <dbReference type="Proteomes" id="UP000663882"/>
    </source>
</evidence>
<sequence>SNGVIQECLAQHYFKQVLRGMVEIDF</sequence>
<evidence type="ECO:0000313" key="1">
    <source>
        <dbReference type="EMBL" id="CAF1506456.1"/>
    </source>
</evidence>
<accession>A0A815TJT8</accession>
<organism evidence="1 2">
    <name type="scientific">Rotaria sordida</name>
    <dbReference type="NCBI Taxonomy" id="392033"/>
    <lineage>
        <taxon>Eukaryota</taxon>
        <taxon>Metazoa</taxon>
        <taxon>Spiralia</taxon>
        <taxon>Gnathifera</taxon>
        <taxon>Rotifera</taxon>
        <taxon>Eurotatoria</taxon>
        <taxon>Bdelloidea</taxon>
        <taxon>Philodinida</taxon>
        <taxon>Philodinidae</taxon>
        <taxon>Rotaria</taxon>
    </lineage>
</organism>